<keyword evidence="3" id="KW-1185">Reference proteome</keyword>
<protein>
    <recommendedName>
        <fullName evidence="4">LigA protein</fullName>
    </recommendedName>
</protein>
<dbReference type="RefSeq" id="WP_311703145.1">
    <property type="nucleotide sequence ID" value="NZ_JAVREL010000002.1"/>
</dbReference>
<feature type="compositionally biased region" description="Low complexity" evidence="1">
    <location>
        <begin position="16"/>
        <end position="27"/>
    </location>
</feature>
<dbReference type="SUPFAM" id="SSF48371">
    <property type="entry name" value="ARM repeat"/>
    <property type="match status" value="1"/>
</dbReference>
<dbReference type="Proteomes" id="UP001183246">
    <property type="component" value="Unassembled WGS sequence"/>
</dbReference>
<proteinExistence type="predicted"/>
<evidence type="ECO:0000313" key="3">
    <source>
        <dbReference type="Proteomes" id="UP001183246"/>
    </source>
</evidence>
<comment type="caution">
    <text evidence="2">The sequence shown here is derived from an EMBL/GenBank/DDBJ whole genome shotgun (WGS) entry which is preliminary data.</text>
</comment>
<name>A0ABU2MKV6_9ACTN</name>
<evidence type="ECO:0000313" key="2">
    <source>
        <dbReference type="EMBL" id="MDT0342013.1"/>
    </source>
</evidence>
<feature type="compositionally biased region" description="Basic and acidic residues" evidence="1">
    <location>
        <begin position="38"/>
        <end position="55"/>
    </location>
</feature>
<evidence type="ECO:0000256" key="1">
    <source>
        <dbReference type="SAM" id="MobiDB-lite"/>
    </source>
</evidence>
<feature type="region of interest" description="Disordered" evidence="1">
    <location>
        <begin position="1"/>
        <end position="55"/>
    </location>
</feature>
<dbReference type="EMBL" id="JAVREL010000002">
    <property type="protein sequence ID" value="MDT0342013.1"/>
    <property type="molecule type" value="Genomic_DNA"/>
</dbReference>
<organism evidence="2 3">
    <name type="scientific">Streptomyces litchfieldiae</name>
    <dbReference type="NCBI Taxonomy" id="3075543"/>
    <lineage>
        <taxon>Bacteria</taxon>
        <taxon>Bacillati</taxon>
        <taxon>Actinomycetota</taxon>
        <taxon>Actinomycetes</taxon>
        <taxon>Kitasatosporales</taxon>
        <taxon>Streptomycetaceae</taxon>
        <taxon>Streptomyces</taxon>
    </lineage>
</organism>
<accession>A0ABU2MKV6</accession>
<dbReference type="InterPro" id="IPR016024">
    <property type="entry name" value="ARM-type_fold"/>
</dbReference>
<gene>
    <name evidence="2" type="ORF">RM590_05105</name>
</gene>
<reference evidence="3" key="1">
    <citation type="submission" date="2023-07" db="EMBL/GenBank/DDBJ databases">
        <title>30 novel species of actinomycetes from the DSMZ collection.</title>
        <authorList>
            <person name="Nouioui I."/>
        </authorList>
    </citation>
    <scope>NUCLEOTIDE SEQUENCE [LARGE SCALE GENOMIC DNA]</scope>
    <source>
        <strain evidence="3">DSM 44938</strain>
    </source>
</reference>
<sequence>MSAEPVPVPEARQPDANGAPAPGNAEEQPAADAPRPQQDTDRSADAEPAEGEHPTEAWAAARELRDYAPPSFGGGLVAGNQHGVSGGRVHGHVVMGNAYFGAPVAERLQGSGEVLGGDVDRLADVFHESPAFVAALEELRASRVVILRGEHDSGRGTAALMLLRHVGAARIRAVDPEDGPAVLVKEAEAADGYVVADLPTSRSRPLGEHHLLRCRERLRKRDAYLVVTVENSAVLRDVRPVAWRPPAADAVLRSHLRAYLDTGDAAEVEGVVDALLDVAQVRAFLAVEARPVAQIAGFAAEVARYHRGEIDAERLDQFGQESLLGQVREWLGAPEDSVTLRDKAFLLALAVCDEGPYATAAEFGDRLCHRMQRVESPEEDPGLTIFSTSPAERMKLARARCYKENEQTPWGPLPQSLARFEDPRTAELLLREAWAGHPAVRAPMSGWLTDLARHADPFVRTRAAATAATLAVHDFSSTMHGLLLDWASSRDYRLCVQAANALALAADAGTPAVHRVLRDWSTDSHPRRRWTALRAYGLVGPLAPAQTLDSLADLVTRPVPGAGEPDGPSAAELAAVVDAAELLLLDTPGSIVLRRLTDWCDADPPALRAVAHQTLLAAAARREVPFDDPASWPLLLRLYDDAEPGSPVTDAFTALWRRVLGDRRITAAAQQRLREWVLTSEDEAGVETVLAGLLPQLVASDSDRDRLCHLLRVMPGRDGGPPPPVAHRLLGGLTARSET</sequence>
<evidence type="ECO:0008006" key="4">
    <source>
        <dbReference type="Google" id="ProtNLM"/>
    </source>
</evidence>